<sequence>MRGRKHSAARPEERSTTVSMKIAIKDRKGCNISAVRKRLKTVNQRRGVDKTKNF</sequence>
<organism evidence="1 2">
    <name type="scientific">Portunus trituberculatus</name>
    <name type="common">Swimming crab</name>
    <name type="synonym">Neptunus trituberculatus</name>
    <dbReference type="NCBI Taxonomy" id="210409"/>
    <lineage>
        <taxon>Eukaryota</taxon>
        <taxon>Metazoa</taxon>
        <taxon>Ecdysozoa</taxon>
        <taxon>Arthropoda</taxon>
        <taxon>Crustacea</taxon>
        <taxon>Multicrustacea</taxon>
        <taxon>Malacostraca</taxon>
        <taxon>Eumalacostraca</taxon>
        <taxon>Eucarida</taxon>
        <taxon>Decapoda</taxon>
        <taxon>Pleocyemata</taxon>
        <taxon>Brachyura</taxon>
        <taxon>Eubrachyura</taxon>
        <taxon>Portunoidea</taxon>
        <taxon>Portunidae</taxon>
        <taxon>Portuninae</taxon>
        <taxon>Portunus</taxon>
    </lineage>
</organism>
<reference evidence="1 2" key="1">
    <citation type="submission" date="2019-05" db="EMBL/GenBank/DDBJ databases">
        <title>Another draft genome of Portunus trituberculatus and its Hox gene families provides insights of decapod evolution.</title>
        <authorList>
            <person name="Jeong J.-H."/>
            <person name="Song I."/>
            <person name="Kim S."/>
            <person name="Choi T."/>
            <person name="Kim D."/>
            <person name="Ryu S."/>
            <person name="Kim W."/>
        </authorList>
    </citation>
    <scope>NUCLEOTIDE SEQUENCE [LARGE SCALE GENOMIC DNA]</scope>
    <source>
        <tissue evidence="1">Muscle</tissue>
    </source>
</reference>
<comment type="caution">
    <text evidence="1">The sequence shown here is derived from an EMBL/GenBank/DDBJ whole genome shotgun (WGS) entry which is preliminary data.</text>
</comment>
<evidence type="ECO:0000313" key="1">
    <source>
        <dbReference type="EMBL" id="MPC75915.1"/>
    </source>
</evidence>
<evidence type="ECO:0000313" key="2">
    <source>
        <dbReference type="Proteomes" id="UP000324222"/>
    </source>
</evidence>
<protein>
    <submittedName>
        <fullName evidence="1">Uncharacterized protein</fullName>
    </submittedName>
</protein>
<proteinExistence type="predicted"/>
<dbReference type="EMBL" id="VSRR010042162">
    <property type="protein sequence ID" value="MPC75915.1"/>
    <property type="molecule type" value="Genomic_DNA"/>
</dbReference>
<dbReference type="AlphaFoldDB" id="A0A5B7I194"/>
<keyword evidence="2" id="KW-1185">Reference proteome</keyword>
<accession>A0A5B7I194</accession>
<gene>
    <name evidence="1" type="ORF">E2C01_070315</name>
</gene>
<dbReference type="Proteomes" id="UP000324222">
    <property type="component" value="Unassembled WGS sequence"/>
</dbReference>
<name>A0A5B7I194_PORTR</name>